<gene>
    <name evidence="5" type="ORF">ENR23_04370</name>
</gene>
<dbReference type="PROSITE" id="PS50987">
    <property type="entry name" value="HTH_ARSR_2"/>
    <property type="match status" value="1"/>
</dbReference>
<dbReference type="InterPro" id="IPR011991">
    <property type="entry name" value="ArsR-like_HTH"/>
</dbReference>
<dbReference type="SMART" id="SM00418">
    <property type="entry name" value="HTH_ARSR"/>
    <property type="match status" value="1"/>
</dbReference>
<dbReference type="PANTHER" id="PTHR33154:SF15">
    <property type="entry name" value="REGULATORY PROTEIN ARSR"/>
    <property type="match status" value="1"/>
</dbReference>
<name>A0A832I0W4_UNCEI</name>
<evidence type="ECO:0000259" key="4">
    <source>
        <dbReference type="PROSITE" id="PS50987"/>
    </source>
</evidence>
<dbReference type="NCBIfam" id="NF033788">
    <property type="entry name" value="HTH_metalloreg"/>
    <property type="match status" value="1"/>
</dbReference>
<dbReference type="Gene3D" id="1.10.10.10">
    <property type="entry name" value="Winged helix-like DNA-binding domain superfamily/Winged helix DNA-binding domain"/>
    <property type="match status" value="1"/>
</dbReference>
<feature type="domain" description="HTH arsR-type" evidence="4">
    <location>
        <begin position="16"/>
        <end position="106"/>
    </location>
</feature>
<sequence>MSPPRSLPLRAARAVRSHADDERLATLAQALAHPVRVAIVRLLSERGECVCGSIVDQFPLAQSTVSQHLKVLKEAGLVAGEVDGPRVCYCVNREAVERFKTLVGAL</sequence>
<keyword evidence="2" id="KW-0238">DNA-binding</keyword>
<dbReference type="SUPFAM" id="SSF46785">
    <property type="entry name" value="Winged helix' DNA-binding domain"/>
    <property type="match status" value="1"/>
</dbReference>
<protein>
    <submittedName>
        <fullName evidence="5">ArsR family transcriptional regulator</fullName>
    </submittedName>
</protein>
<dbReference type="InterPro" id="IPR001845">
    <property type="entry name" value="HTH_ArsR_DNA-bd_dom"/>
</dbReference>
<evidence type="ECO:0000256" key="1">
    <source>
        <dbReference type="ARBA" id="ARBA00023015"/>
    </source>
</evidence>
<proteinExistence type="predicted"/>
<organism evidence="5">
    <name type="scientific">Eiseniibacteriota bacterium</name>
    <dbReference type="NCBI Taxonomy" id="2212470"/>
    <lineage>
        <taxon>Bacteria</taxon>
        <taxon>Candidatus Eiseniibacteriota</taxon>
    </lineage>
</organism>
<dbReference type="InterPro" id="IPR036390">
    <property type="entry name" value="WH_DNA-bd_sf"/>
</dbReference>
<dbReference type="PRINTS" id="PR00778">
    <property type="entry name" value="HTHARSR"/>
</dbReference>
<dbReference type="PANTHER" id="PTHR33154">
    <property type="entry name" value="TRANSCRIPTIONAL REGULATOR, ARSR FAMILY"/>
    <property type="match status" value="1"/>
</dbReference>
<reference evidence="5" key="1">
    <citation type="journal article" date="2020" name="mSystems">
        <title>Genome- and Community-Level Interaction Insights into Carbon Utilization and Element Cycling Functions of Hydrothermarchaeota in Hydrothermal Sediment.</title>
        <authorList>
            <person name="Zhou Z."/>
            <person name="Liu Y."/>
            <person name="Xu W."/>
            <person name="Pan J."/>
            <person name="Luo Z.H."/>
            <person name="Li M."/>
        </authorList>
    </citation>
    <scope>NUCLEOTIDE SEQUENCE [LARGE SCALE GENOMIC DNA]</scope>
    <source>
        <strain evidence="5">SpSt-381</strain>
    </source>
</reference>
<keyword evidence="1" id="KW-0805">Transcription regulation</keyword>
<evidence type="ECO:0000256" key="2">
    <source>
        <dbReference type="ARBA" id="ARBA00023125"/>
    </source>
</evidence>
<evidence type="ECO:0000256" key="3">
    <source>
        <dbReference type="ARBA" id="ARBA00023163"/>
    </source>
</evidence>
<dbReference type="InterPro" id="IPR036388">
    <property type="entry name" value="WH-like_DNA-bd_sf"/>
</dbReference>
<dbReference type="InterPro" id="IPR051081">
    <property type="entry name" value="HTH_MetalResp_TranReg"/>
</dbReference>
<dbReference type="AlphaFoldDB" id="A0A832I0W4"/>
<evidence type="ECO:0000313" key="5">
    <source>
        <dbReference type="EMBL" id="HGZ42654.1"/>
    </source>
</evidence>
<dbReference type="CDD" id="cd00090">
    <property type="entry name" value="HTH_ARSR"/>
    <property type="match status" value="1"/>
</dbReference>
<keyword evidence="3" id="KW-0804">Transcription</keyword>
<comment type="caution">
    <text evidence="5">The sequence shown here is derived from an EMBL/GenBank/DDBJ whole genome shotgun (WGS) entry which is preliminary data.</text>
</comment>
<dbReference type="GO" id="GO:0003677">
    <property type="term" value="F:DNA binding"/>
    <property type="evidence" value="ECO:0007669"/>
    <property type="project" value="UniProtKB-KW"/>
</dbReference>
<dbReference type="Pfam" id="PF01022">
    <property type="entry name" value="HTH_5"/>
    <property type="match status" value="1"/>
</dbReference>
<accession>A0A832I0W4</accession>
<dbReference type="EMBL" id="DSQF01000008">
    <property type="protein sequence ID" value="HGZ42654.1"/>
    <property type="molecule type" value="Genomic_DNA"/>
</dbReference>
<dbReference type="GO" id="GO:0003700">
    <property type="term" value="F:DNA-binding transcription factor activity"/>
    <property type="evidence" value="ECO:0007669"/>
    <property type="project" value="InterPro"/>
</dbReference>